<dbReference type="Pfam" id="PF13426">
    <property type="entry name" value="PAS_9"/>
    <property type="match status" value="1"/>
</dbReference>
<evidence type="ECO:0000256" key="3">
    <source>
        <dbReference type="ARBA" id="ARBA00023015"/>
    </source>
</evidence>
<dbReference type="PANTHER" id="PTHR32071">
    <property type="entry name" value="TRANSCRIPTIONAL REGULATORY PROTEIN"/>
    <property type="match status" value="1"/>
</dbReference>
<sequence length="478" mass="55175">MVEKEFREHSFLRTYAAELLDIIVNNTEQGIAVISTEGRFIYYNQVMGEIEGLQSHEMLGKHIFDIFPSFNMSNSTIFKCIRTGNGIYNNLQTYINFKGKKITSIVTDIPILVKGEVKGVVEVVQDIERLKKRYESVQSIVKNEVTLNSRLSKQKESAYYSFEDFITEDEATLVLIERSKKMASFGLNALIYGETGTGKEILAQSIHNFGRRASCPFIAQNCAAIPENLMESILFGTERGSFTGATNMPGLFEQADKGTLLLDELNSLPTALQAKLLRVLQEKRVKRVGGLTEKYIDVQVIVTMNEDPKKLIEEGRLREDLYYRLSTMSIRIPPLRERICDIVRLIEYYRERFSEKFGISPGEFSVQVREFLETYSWPGNVRELSNVMEYIFINSKDDQEILPENLPYYLQEQKRQEMSGASSSKSRYFDVIDDHERTLIKQALEKNNWNVAQTARDLNIKRQTLHNKIKKLRLERPR</sequence>
<dbReference type="Pfam" id="PF00158">
    <property type="entry name" value="Sigma54_activat"/>
    <property type="match status" value="1"/>
</dbReference>
<dbReference type="InterPro" id="IPR035965">
    <property type="entry name" value="PAS-like_dom_sf"/>
</dbReference>
<feature type="domain" description="PAS" evidence="7">
    <location>
        <begin position="16"/>
        <end position="67"/>
    </location>
</feature>
<dbReference type="EMBL" id="JBHSHL010000002">
    <property type="protein sequence ID" value="MFC4803465.1"/>
    <property type="molecule type" value="Genomic_DNA"/>
</dbReference>
<dbReference type="Gene3D" id="1.10.10.60">
    <property type="entry name" value="Homeodomain-like"/>
    <property type="match status" value="1"/>
</dbReference>
<evidence type="ECO:0000259" key="7">
    <source>
        <dbReference type="PROSITE" id="PS50112"/>
    </source>
</evidence>
<keyword evidence="5" id="KW-0804">Transcription</keyword>
<dbReference type="SUPFAM" id="SSF46689">
    <property type="entry name" value="Homeodomain-like"/>
    <property type="match status" value="1"/>
</dbReference>
<evidence type="ECO:0000256" key="2">
    <source>
        <dbReference type="ARBA" id="ARBA00022840"/>
    </source>
</evidence>
<reference evidence="9" key="1">
    <citation type="journal article" date="2019" name="Int. J. Syst. Evol. Microbiol.">
        <title>The Global Catalogue of Microorganisms (GCM) 10K type strain sequencing project: providing services to taxonomists for standard genome sequencing and annotation.</title>
        <authorList>
            <consortium name="The Broad Institute Genomics Platform"/>
            <consortium name="The Broad Institute Genome Sequencing Center for Infectious Disease"/>
            <person name="Wu L."/>
            <person name="Ma J."/>
        </authorList>
    </citation>
    <scope>NUCLEOTIDE SEQUENCE [LARGE SCALE GENOMIC DNA]</scope>
    <source>
        <strain evidence="9">CCUG 46385</strain>
    </source>
</reference>
<evidence type="ECO:0000313" key="8">
    <source>
        <dbReference type="EMBL" id="MFC4803465.1"/>
    </source>
</evidence>
<dbReference type="Gene3D" id="3.40.50.300">
    <property type="entry name" value="P-loop containing nucleotide triphosphate hydrolases"/>
    <property type="match status" value="1"/>
</dbReference>
<dbReference type="InterPro" id="IPR000014">
    <property type="entry name" value="PAS"/>
</dbReference>
<dbReference type="PROSITE" id="PS50112">
    <property type="entry name" value="PAS"/>
    <property type="match status" value="1"/>
</dbReference>
<comment type="caution">
    <text evidence="8">The sequence shown here is derived from an EMBL/GenBank/DDBJ whole genome shotgun (WGS) entry which is preliminary data.</text>
</comment>
<dbReference type="RefSeq" id="WP_379786900.1">
    <property type="nucleotide sequence ID" value="NZ_JBHSHL010000002.1"/>
</dbReference>
<dbReference type="Pfam" id="PF02954">
    <property type="entry name" value="HTH_8"/>
    <property type="match status" value="1"/>
</dbReference>
<keyword evidence="3" id="KW-0805">Transcription regulation</keyword>
<dbReference type="CDD" id="cd00009">
    <property type="entry name" value="AAA"/>
    <property type="match status" value="1"/>
</dbReference>
<dbReference type="Proteomes" id="UP001595916">
    <property type="component" value="Unassembled WGS sequence"/>
</dbReference>
<dbReference type="SMART" id="SM00091">
    <property type="entry name" value="PAS"/>
    <property type="match status" value="1"/>
</dbReference>
<dbReference type="SUPFAM" id="SSF52540">
    <property type="entry name" value="P-loop containing nucleoside triphosphate hydrolases"/>
    <property type="match status" value="1"/>
</dbReference>
<dbReference type="SUPFAM" id="SSF55785">
    <property type="entry name" value="PYP-like sensor domain (PAS domain)"/>
    <property type="match status" value="1"/>
</dbReference>
<dbReference type="PROSITE" id="PS50045">
    <property type="entry name" value="SIGMA54_INTERACT_4"/>
    <property type="match status" value="1"/>
</dbReference>
<dbReference type="InterPro" id="IPR025944">
    <property type="entry name" value="Sigma_54_int_dom_CS"/>
</dbReference>
<keyword evidence="1" id="KW-0547">Nucleotide-binding</keyword>
<dbReference type="PROSITE" id="PS00676">
    <property type="entry name" value="SIGMA54_INTERACT_2"/>
    <property type="match status" value="1"/>
</dbReference>
<dbReference type="InterPro" id="IPR058031">
    <property type="entry name" value="AAA_lid_NorR"/>
</dbReference>
<dbReference type="InterPro" id="IPR009057">
    <property type="entry name" value="Homeodomain-like_sf"/>
</dbReference>
<dbReference type="InterPro" id="IPR027417">
    <property type="entry name" value="P-loop_NTPase"/>
</dbReference>
<dbReference type="SMART" id="SM00382">
    <property type="entry name" value="AAA"/>
    <property type="match status" value="1"/>
</dbReference>
<dbReference type="Gene3D" id="1.10.8.60">
    <property type="match status" value="1"/>
</dbReference>
<dbReference type="PANTHER" id="PTHR32071:SF74">
    <property type="entry name" value="TRANSCRIPTIONAL ACTIVATOR ROCR"/>
    <property type="match status" value="1"/>
</dbReference>
<dbReference type="InterPro" id="IPR025943">
    <property type="entry name" value="Sigma_54_int_dom_ATP-bd_2"/>
</dbReference>
<evidence type="ECO:0000256" key="5">
    <source>
        <dbReference type="ARBA" id="ARBA00023163"/>
    </source>
</evidence>
<protein>
    <submittedName>
        <fullName evidence="8">Sigma-54 interaction domain-containing protein</fullName>
    </submittedName>
</protein>
<evidence type="ECO:0000259" key="6">
    <source>
        <dbReference type="PROSITE" id="PS50045"/>
    </source>
</evidence>
<evidence type="ECO:0000256" key="4">
    <source>
        <dbReference type="ARBA" id="ARBA00023125"/>
    </source>
</evidence>
<organism evidence="8 9">
    <name type="scientific">Filifactor villosus</name>
    <dbReference type="NCBI Taxonomy" id="29374"/>
    <lineage>
        <taxon>Bacteria</taxon>
        <taxon>Bacillati</taxon>
        <taxon>Bacillota</taxon>
        <taxon>Clostridia</taxon>
        <taxon>Peptostreptococcales</taxon>
        <taxon>Filifactoraceae</taxon>
        <taxon>Filifactor</taxon>
    </lineage>
</organism>
<dbReference type="NCBIfam" id="TIGR00229">
    <property type="entry name" value="sensory_box"/>
    <property type="match status" value="1"/>
</dbReference>
<dbReference type="Pfam" id="PF25601">
    <property type="entry name" value="AAA_lid_14"/>
    <property type="match status" value="1"/>
</dbReference>
<dbReference type="Gene3D" id="3.30.450.20">
    <property type="entry name" value="PAS domain"/>
    <property type="match status" value="1"/>
</dbReference>
<dbReference type="InterPro" id="IPR003593">
    <property type="entry name" value="AAA+_ATPase"/>
</dbReference>
<keyword evidence="4" id="KW-0238">DNA-binding</keyword>
<name>A0ABV9QGN6_9FIRM</name>
<dbReference type="InterPro" id="IPR002197">
    <property type="entry name" value="HTH_Fis"/>
</dbReference>
<evidence type="ECO:0000256" key="1">
    <source>
        <dbReference type="ARBA" id="ARBA00022741"/>
    </source>
</evidence>
<dbReference type="InterPro" id="IPR002078">
    <property type="entry name" value="Sigma_54_int"/>
</dbReference>
<evidence type="ECO:0000313" key="9">
    <source>
        <dbReference type="Proteomes" id="UP001595916"/>
    </source>
</evidence>
<gene>
    <name evidence="8" type="ORF">ACFO4R_00070</name>
</gene>
<dbReference type="PROSITE" id="PS00688">
    <property type="entry name" value="SIGMA54_INTERACT_3"/>
    <property type="match status" value="1"/>
</dbReference>
<dbReference type="CDD" id="cd00130">
    <property type="entry name" value="PAS"/>
    <property type="match status" value="1"/>
</dbReference>
<dbReference type="PRINTS" id="PR01590">
    <property type="entry name" value="HTHFIS"/>
</dbReference>
<proteinExistence type="predicted"/>
<feature type="domain" description="Sigma-54 factor interaction" evidence="6">
    <location>
        <begin position="165"/>
        <end position="393"/>
    </location>
</feature>
<keyword evidence="2" id="KW-0067">ATP-binding</keyword>
<keyword evidence="9" id="KW-1185">Reference proteome</keyword>
<accession>A0ABV9QGN6</accession>